<dbReference type="SUPFAM" id="SSF55961">
    <property type="entry name" value="Bet v1-like"/>
    <property type="match status" value="1"/>
</dbReference>
<evidence type="ECO:0000256" key="1">
    <source>
        <dbReference type="ARBA" id="ARBA00022714"/>
    </source>
</evidence>
<organism evidence="7 8">
    <name type="scientific">Ideonella livida</name>
    <dbReference type="NCBI Taxonomy" id="2707176"/>
    <lineage>
        <taxon>Bacteria</taxon>
        <taxon>Pseudomonadati</taxon>
        <taxon>Pseudomonadota</taxon>
        <taxon>Betaproteobacteria</taxon>
        <taxon>Burkholderiales</taxon>
        <taxon>Sphaerotilaceae</taxon>
        <taxon>Ideonella</taxon>
    </lineage>
</organism>
<dbReference type="AlphaFoldDB" id="A0A7C9TK11"/>
<keyword evidence="3" id="KW-0560">Oxidoreductase</keyword>
<keyword evidence="2" id="KW-0479">Metal-binding</keyword>
<accession>A0A7C9TK11</accession>
<dbReference type="PANTHER" id="PTHR21266">
    <property type="entry name" value="IRON-SULFUR DOMAIN CONTAINING PROTEIN"/>
    <property type="match status" value="1"/>
</dbReference>
<dbReference type="Gene3D" id="3.90.380.10">
    <property type="entry name" value="Naphthalene 1,2-dioxygenase Alpha Subunit, Chain A, domain 1"/>
    <property type="match status" value="1"/>
</dbReference>
<evidence type="ECO:0000256" key="3">
    <source>
        <dbReference type="ARBA" id="ARBA00023002"/>
    </source>
</evidence>
<evidence type="ECO:0000313" key="8">
    <source>
        <dbReference type="Proteomes" id="UP000484255"/>
    </source>
</evidence>
<keyword evidence="4" id="KW-0408">Iron</keyword>
<sequence length="336" mass="36395">MPLSPAAVQDDPARACTHPVLDAADLGTQAPVGVRLLEEDWVLWRDAAGQAWAAPDRCPHRGARLSLGRVGDGALACPYHGWRFGAGGACVLVPAVPGWVPPASHGLRAVPVLDACGLLWLRPDGRPAQPPAFAAEADLRLRKLNVGPYEVATSAPRIVENFLDMAHFSFVHAGWLGDEAHAAVQPHAVSVSAEAGLWAQGCQAWQPQSNRLSTEGSWVAYDYRVPAPFTAVLEKAPDAQAGYRESIALFIQPQGQEACRVWFRLAVPDFESGDAQLRAFQDTIFAQDAPVLLSQRPRRLPLTEAAPVQEVHCAADRSSAAYRRYLRALGWRWGVC</sequence>
<reference evidence="7 8" key="1">
    <citation type="submission" date="2020-02" db="EMBL/GenBank/DDBJ databases">
        <title>Ideonella bacterium strain TBM-1.</title>
        <authorList>
            <person name="Chen W.-M."/>
        </authorList>
    </citation>
    <scope>NUCLEOTIDE SEQUENCE [LARGE SCALE GENOMIC DNA]</scope>
    <source>
        <strain evidence="7 8">TBM-1</strain>
    </source>
</reference>
<dbReference type="InterPro" id="IPR050584">
    <property type="entry name" value="Cholesterol_7-desaturase"/>
</dbReference>
<evidence type="ECO:0000256" key="2">
    <source>
        <dbReference type="ARBA" id="ARBA00022723"/>
    </source>
</evidence>
<dbReference type="Pfam" id="PF19112">
    <property type="entry name" value="VanA_C"/>
    <property type="match status" value="1"/>
</dbReference>
<name>A0A7C9TK11_9BURK</name>
<dbReference type="InterPro" id="IPR036922">
    <property type="entry name" value="Rieske_2Fe-2S_sf"/>
</dbReference>
<dbReference type="InterPro" id="IPR017941">
    <property type="entry name" value="Rieske_2Fe-2S"/>
</dbReference>
<proteinExistence type="predicted"/>
<comment type="caution">
    <text evidence="7">The sequence shown here is derived from an EMBL/GenBank/DDBJ whole genome shotgun (WGS) entry which is preliminary data.</text>
</comment>
<evidence type="ECO:0000256" key="5">
    <source>
        <dbReference type="ARBA" id="ARBA00023014"/>
    </source>
</evidence>
<evidence type="ECO:0000256" key="4">
    <source>
        <dbReference type="ARBA" id="ARBA00023004"/>
    </source>
</evidence>
<dbReference type="CDD" id="cd03469">
    <property type="entry name" value="Rieske_RO_Alpha_N"/>
    <property type="match status" value="1"/>
</dbReference>
<keyword evidence="5" id="KW-0411">Iron-sulfur</keyword>
<dbReference type="PROSITE" id="PS51296">
    <property type="entry name" value="RIESKE"/>
    <property type="match status" value="1"/>
</dbReference>
<dbReference type="GO" id="GO:0051213">
    <property type="term" value="F:dioxygenase activity"/>
    <property type="evidence" value="ECO:0007669"/>
    <property type="project" value="UniProtKB-KW"/>
</dbReference>
<dbReference type="GO" id="GO:0046872">
    <property type="term" value="F:metal ion binding"/>
    <property type="evidence" value="ECO:0007669"/>
    <property type="project" value="UniProtKB-KW"/>
</dbReference>
<dbReference type="Pfam" id="PF00355">
    <property type="entry name" value="Rieske"/>
    <property type="match status" value="1"/>
</dbReference>
<dbReference type="GO" id="GO:0051537">
    <property type="term" value="F:2 iron, 2 sulfur cluster binding"/>
    <property type="evidence" value="ECO:0007669"/>
    <property type="project" value="UniProtKB-KW"/>
</dbReference>
<dbReference type="Gene3D" id="2.102.10.10">
    <property type="entry name" value="Rieske [2Fe-2S] iron-sulphur domain"/>
    <property type="match status" value="1"/>
</dbReference>
<dbReference type="InterPro" id="IPR044043">
    <property type="entry name" value="VanA_C_cat"/>
</dbReference>
<keyword evidence="1" id="KW-0001">2Fe-2S</keyword>
<keyword evidence="8" id="KW-1185">Reference proteome</keyword>
<evidence type="ECO:0000313" key="7">
    <source>
        <dbReference type="EMBL" id="NDY90006.1"/>
    </source>
</evidence>
<protein>
    <submittedName>
        <fullName evidence="7">Aromatic ring-hydroxylating dioxygenase subunit alpha</fullName>
    </submittedName>
</protein>
<dbReference type="EMBL" id="JAAGOH010000002">
    <property type="protein sequence ID" value="NDY90006.1"/>
    <property type="molecule type" value="Genomic_DNA"/>
</dbReference>
<dbReference type="PANTHER" id="PTHR21266:SF60">
    <property type="entry name" value="3-KETOSTEROID-9-ALPHA-MONOOXYGENASE, OXYGENASE COMPONENT"/>
    <property type="match status" value="1"/>
</dbReference>
<dbReference type="Proteomes" id="UP000484255">
    <property type="component" value="Unassembled WGS sequence"/>
</dbReference>
<dbReference type="SUPFAM" id="SSF50022">
    <property type="entry name" value="ISP domain"/>
    <property type="match status" value="1"/>
</dbReference>
<feature type="domain" description="Rieske" evidence="6">
    <location>
        <begin position="18"/>
        <end position="121"/>
    </location>
</feature>
<dbReference type="RefSeq" id="WP_163455871.1">
    <property type="nucleotide sequence ID" value="NZ_JAAGOH010000002.1"/>
</dbReference>
<evidence type="ECO:0000259" key="6">
    <source>
        <dbReference type="PROSITE" id="PS51296"/>
    </source>
</evidence>
<keyword evidence="7" id="KW-0223">Dioxygenase</keyword>
<gene>
    <name evidence="7" type="ORF">G3A44_02225</name>
</gene>